<dbReference type="Proteomes" id="UP000460435">
    <property type="component" value="Unassembled WGS sequence"/>
</dbReference>
<dbReference type="InterPro" id="IPR006059">
    <property type="entry name" value="SBP"/>
</dbReference>
<keyword evidence="4 5" id="KW-0732">Signal</keyword>
<evidence type="ECO:0000313" key="7">
    <source>
        <dbReference type="Proteomes" id="UP000460435"/>
    </source>
</evidence>
<comment type="caution">
    <text evidence="6">The sequence shown here is derived from an EMBL/GenBank/DDBJ whole genome shotgun (WGS) entry which is preliminary data.</text>
</comment>
<evidence type="ECO:0000256" key="1">
    <source>
        <dbReference type="ARBA" id="ARBA00004196"/>
    </source>
</evidence>
<dbReference type="Pfam" id="PF01547">
    <property type="entry name" value="SBP_bac_1"/>
    <property type="match status" value="1"/>
</dbReference>
<dbReference type="GO" id="GO:0030313">
    <property type="term" value="C:cell envelope"/>
    <property type="evidence" value="ECO:0007669"/>
    <property type="project" value="UniProtKB-SubCell"/>
</dbReference>
<comment type="similarity">
    <text evidence="2">Belongs to the bacterial solute-binding protein 1 family.</text>
</comment>
<evidence type="ECO:0000256" key="2">
    <source>
        <dbReference type="ARBA" id="ARBA00008520"/>
    </source>
</evidence>
<dbReference type="InterPro" id="IPR050490">
    <property type="entry name" value="Bact_solute-bd_prot1"/>
</dbReference>
<evidence type="ECO:0000256" key="5">
    <source>
        <dbReference type="SAM" id="SignalP"/>
    </source>
</evidence>
<proteinExistence type="inferred from homology"/>
<feature type="signal peptide" evidence="5">
    <location>
        <begin position="1"/>
        <end position="20"/>
    </location>
</feature>
<dbReference type="SUPFAM" id="SSF53850">
    <property type="entry name" value="Periplasmic binding protein-like II"/>
    <property type="match status" value="1"/>
</dbReference>
<dbReference type="AlphaFoldDB" id="A0A7K3M5E4"/>
<keyword evidence="3" id="KW-0813">Transport</keyword>
<protein>
    <submittedName>
        <fullName evidence="6">Extracellular solute-binding protein</fullName>
    </submittedName>
</protein>
<sequence length="426" mass="44467">MRFTRSLAIGTASVVGLSLAACGSGDDGPATSSGDGGSGAGATIVWDMWAGSQSDIDALEETLEIVREENPDLTVNLQTAPWNDYFTKLTTNLSSGNVACVTSMNGQRLSTYAEAFHPLTAEDLEQAGVSEDDFSPGAFDIMSHDGQLYGLPFDVATMLVYYNKDLFAEAGAAEPELGWTFDDFEAAAQAATTDANKGFAVGMGEFQWMSLPIALSGKQPVDENGELALTDPDFVQAATWYAELVTEASVAAEVPSASDTGWGENEYSGGNAAMAVDGTWNAVSYLGNDTGFAAGMVNLPAGDNGSTALILGSGYGIAKDCEDKDAALAVLGSLVGEAAQDAMAASGRSYPARAGSQPLYFESLDDDVRDEVKAAFDAAFAEVEGQRSTTNWDQVNTALQPQLVSVYSGQTSMADVLDQAQAQFGN</sequence>
<dbReference type="RefSeq" id="WP_162451233.1">
    <property type="nucleotide sequence ID" value="NZ_WLZY01000005.1"/>
</dbReference>
<feature type="chain" id="PRO_5029726490" evidence="5">
    <location>
        <begin position="21"/>
        <end position="426"/>
    </location>
</feature>
<dbReference type="CDD" id="cd13585">
    <property type="entry name" value="PBP2_TMBP_like"/>
    <property type="match status" value="1"/>
</dbReference>
<reference evidence="6 7" key="1">
    <citation type="submission" date="2019-11" db="EMBL/GenBank/DDBJ databases">
        <authorList>
            <person name="Li X.-J."/>
            <person name="Feng X.-M."/>
        </authorList>
    </citation>
    <scope>NUCLEOTIDE SEQUENCE [LARGE SCALE GENOMIC DNA]</scope>
    <source>
        <strain evidence="6 7">XMNu-373</strain>
    </source>
</reference>
<organism evidence="6 7">
    <name type="scientific">Phytoactinopolyspora mesophila</name>
    <dbReference type="NCBI Taxonomy" id="2650750"/>
    <lineage>
        <taxon>Bacteria</taxon>
        <taxon>Bacillati</taxon>
        <taxon>Actinomycetota</taxon>
        <taxon>Actinomycetes</taxon>
        <taxon>Jiangellales</taxon>
        <taxon>Jiangellaceae</taxon>
        <taxon>Phytoactinopolyspora</taxon>
    </lineage>
</organism>
<keyword evidence="7" id="KW-1185">Reference proteome</keyword>
<evidence type="ECO:0000256" key="4">
    <source>
        <dbReference type="ARBA" id="ARBA00022729"/>
    </source>
</evidence>
<dbReference type="PROSITE" id="PS51257">
    <property type="entry name" value="PROKAR_LIPOPROTEIN"/>
    <property type="match status" value="1"/>
</dbReference>
<comment type="subcellular location">
    <subcellularLocation>
        <location evidence="1">Cell envelope</location>
    </subcellularLocation>
</comment>
<gene>
    <name evidence="6" type="ORF">F7O44_15810</name>
</gene>
<dbReference type="EMBL" id="WLZY01000005">
    <property type="protein sequence ID" value="NDL58534.1"/>
    <property type="molecule type" value="Genomic_DNA"/>
</dbReference>
<dbReference type="PANTHER" id="PTHR43649">
    <property type="entry name" value="ARABINOSE-BINDING PROTEIN-RELATED"/>
    <property type="match status" value="1"/>
</dbReference>
<dbReference type="PANTHER" id="PTHR43649:SF31">
    <property type="entry name" value="SN-GLYCEROL-3-PHOSPHATE-BINDING PERIPLASMIC PROTEIN UGPB"/>
    <property type="match status" value="1"/>
</dbReference>
<name>A0A7K3M5E4_9ACTN</name>
<evidence type="ECO:0000256" key="3">
    <source>
        <dbReference type="ARBA" id="ARBA00022448"/>
    </source>
</evidence>
<dbReference type="Gene3D" id="3.40.190.10">
    <property type="entry name" value="Periplasmic binding protein-like II"/>
    <property type="match status" value="1"/>
</dbReference>
<evidence type="ECO:0000313" key="6">
    <source>
        <dbReference type="EMBL" id="NDL58534.1"/>
    </source>
</evidence>
<accession>A0A7K3M5E4</accession>